<keyword evidence="3" id="KW-0482">Metalloprotease</keyword>
<dbReference type="PANTHER" id="PTHR23077">
    <property type="entry name" value="AAA-FAMILY ATPASE"/>
    <property type="match status" value="1"/>
</dbReference>
<gene>
    <name evidence="3" type="primary">ftsH_1</name>
    <name evidence="3" type="ORF">Hgul01_02335</name>
</gene>
<dbReference type="InterPro" id="IPR003959">
    <property type="entry name" value="ATPase_AAA_core"/>
</dbReference>
<dbReference type="EMBL" id="BAABRU010000007">
    <property type="protein sequence ID" value="GAA5528534.1"/>
    <property type="molecule type" value="Genomic_DNA"/>
</dbReference>
<dbReference type="Pfam" id="PF00004">
    <property type="entry name" value="AAA"/>
    <property type="match status" value="1"/>
</dbReference>
<evidence type="ECO:0000313" key="3">
    <source>
        <dbReference type="EMBL" id="GAA5528534.1"/>
    </source>
</evidence>
<protein>
    <submittedName>
        <fullName evidence="3">ATP-dependent zinc metalloprotease FtsH</fullName>
    </submittedName>
</protein>
<feature type="domain" description="AAA+ ATPase" evidence="2">
    <location>
        <begin position="199"/>
        <end position="323"/>
    </location>
</feature>
<dbReference type="Gene3D" id="1.10.8.60">
    <property type="match status" value="1"/>
</dbReference>
<dbReference type="Gene3D" id="3.40.50.300">
    <property type="entry name" value="P-loop containing nucleotide triphosphate hydrolases"/>
    <property type="match status" value="1"/>
</dbReference>
<dbReference type="RefSeq" id="WP_345722147.1">
    <property type="nucleotide sequence ID" value="NZ_BAABRU010000007.1"/>
</dbReference>
<organism evidence="3 4">
    <name type="scientific">Herpetosiphon gulosus</name>
    <dbReference type="NCBI Taxonomy" id="1973496"/>
    <lineage>
        <taxon>Bacteria</taxon>
        <taxon>Bacillati</taxon>
        <taxon>Chloroflexota</taxon>
        <taxon>Chloroflexia</taxon>
        <taxon>Herpetosiphonales</taxon>
        <taxon>Herpetosiphonaceae</taxon>
        <taxon>Herpetosiphon</taxon>
    </lineage>
</organism>
<accession>A0ABP9WZI8</accession>
<dbReference type="GO" id="GO:0008237">
    <property type="term" value="F:metallopeptidase activity"/>
    <property type="evidence" value="ECO:0007669"/>
    <property type="project" value="UniProtKB-KW"/>
</dbReference>
<dbReference type="SUPFAM" id="SSF52540">
    <property type="entry name" value="P-loop containing nucleoside triphosphate hydrolases"/>
    <property type="match status" value="1"/>
</dbReference>
<sequence>MNKETYLNDALGLSSQSLTYMVSQQLAAHYPDQGILQTGDCDFDVRSYAGAGLCEVKIHQQPYPQINYSWLRGEEGGEIARSLENAWQTITWQDQSFDLLLLSWTAYGTTYSLQWLIGASQAAVEGFFSVVCDWNTEIRDEIMVFDEGSWEKSQELYYAIKNASLDNLILPGTLKQDIFRDLQRFFESKATYEHYNIAWKRGIILVGPPGNGKTHMIKGLLNALDYPCLYVKSFDAQYSTNNANIRAVFDRARRSAPCIVVLEDLDSLINDTNRAFFLNEVDGFNANQGVVLLATTNHPEDIDPAIMNRPSRFDRKYYFSLPELAERLAYIEQWNTALHSSTQLTEAGIQQAAEVTEGFSFAYLKELFVSALMRWIDIKDQTDMDTVILEQATFLREQMVTEDPEATEEETEDDEE</sequence>
<keyword evidence="1" id="KW-0547">Nucleotide-binding</keyword>
<keyword evidence="1" id="KW-0067">ATP-binding</keyword>
<dbReference type="InterPro" id="IPR003593">
    <property type="entry name" value="AAA+_ATPase"/>
</dbReference>
<reference evidence="3 4" key="1">
    <citation type="submission" date="2024-02" db="EMBL/GenBank/DDBJ databases">
        <title>Herpetosiphon gulosus NBRC 112829.</title>
        <authorList>
            <person name="Ichikawa N."/>
            <person name="Katano-Makiyama Y."/>
            <person name="Hidaka K."/>
        </authorList>
    </citation>
    <scope>NUCLEOTIDE SEQUENCE [LARGE SCALE GENOMIC DNA]</scope>
    <source>
        <strain evidence="3 4">NBRC 112829</strain>
    </source>
</reference>
<evidence type="ECO:0000256" key="1">
    <source>
        <dbReference type="RuleBase" id="RU003651"/>
    </source>
</evidence>
<dbReference type="InterPro" id="IPR027417">
    <property type="entry name" value="P-loop_NTPase"/>
</dbReference>
<dbReference type="SMART" id="SM00382">
    <property type="entry name" value="AAA"/>
    <property type="match status" value="1"/>
</dbReference>
<name>A0ABP9WZI8_9CHLR</name>
<dbReference type="PANTHER" id="PTHR23077:SF132">
    <property type="entry name" value="ATP-DEPENDENT ZN PROTEASE"/>
    <property type="match status" value="1"/>
</dbReference>
<proteinExistence type="inferred from homology"/>
<keyword evidence="3" id="KW-0378">Hydrolase</keyword>
<evidence type="ECO:0000259" key="2">
    <source>
        <dbReference type="SMART" id="SM00382"/>
    </source>
</evidence>
<dbReference type="Proteomes" id="UP001428290">
    <property type="component" value="Unassembled WGS sequence"/>
</dbReference>
<comment type="similarity">
    <text evidence="1">Belongs to the AAA ATPase family.</text>
</comment>
<dbReference type="PROSITE" id="PS00674">
    <property type="entry name" value="AAA"/>
    <property type="match status" value="1"/>
</dbReference>
<comment type="caution">
    <text evidence="3">The sequence shown here is derived from an EMBL/GenBank/DDBJ whole genome shotgun (WGS) entry which is preliminary data.</text>
</comment>
<evidence type="ECO:0000313" key="4">
    <source>
        <dbReference type="Proteomes" id="UP001428290"/>
    </source>
</evidence>
<dbReference type="InterPro" id="IPR003960">
    <property type="entry name" value="ATPase_AAA_CS"/>
</dbReference>
<dbReference type="CDD" id="cd19481">
    <property type="entry name" value="RecA-like_protease"/>
    <property type="match status" value="1"/>
</dbReference>
<keyword evidence="4" id="KW-1185">Reference proteome</keyword>
<keyword evidence="3" id="KW-0645">Protease</keyword>
<dbReference type="InterPro" id="IPR050168">
    <property type="entry name" value="AAA_ATPase_domain"/>
</dbReference>